<dbReference type="PANTHER" id="PTHR47799">
    <property type="entry name" value="OMEGA-AMIDASE YAFV"/>
    <property type="match status" value="1"/>
</dbReference>
<dbReference type="Gene3D" id="3.60.110.10">
    <property type="entry name" value="Carbon-nitrogen hydrolase"/>
    <property type="match status" value="1"/>
</dbReference>
<dbReference type="PROSITE" id="PS01227">
    <property type="entry name" value="UPF0012"/>
    <property type="match status" value="1"/>
</dbReference>
<evidence type="ECO:0000256" key="5">
    <source>
        <dbReference type="ARBA" id="ARBA00072139"/>
    </source>
</evidence>
<comment type="caution">
    <text evidence="7">The sequence shown here is derived from an EMBL/GenBank/DDBJ whole genome shotgun (WGS) entry which is preliminary data.</text>
</comment>
<feature type="domain" description="CN hydrolase" evidence="6">
    <location>
        <begin position="4"/>
        <end position="239"/>
    </location>
</feature>
<name>A0AAP8MGH8_9GAMM</name>
<dbReference type="InterPro" id="IPR052737">
    <property type="entry name" value="Omega-amidase_YafV"/>
</dbReference>
<dbReference type="GO" id="GO:0106008">
    <property type="term" value="F:2-oxoglutaramate amidase activity"/>
    <property type="evidence" value="ECO:0007669"/>
    <property type="project" value="TreeGrafter"/>
</dbReference>
<evidence type="ECO:0000313" key="8">
    <source>
        <dbReference type="Proteomes" id="UP000235162"/>
    </source>
</evidence>
<proteinExistence type="inferred from homology"/>
<dbReference type="GO" id="GO:0050152">
    <property type="term" value="F:omega-amidase activity"/>
    <property type="evidence" value="ECO:0007669"/>
    <property type="project" value="UniProtKB-EC"/>
</dbReference>
<dbReference type="RefSeq" id="WP_084200825.1">
    <property type="nucleotide sequence ID" value="NZ_BMYL01000001.1"/>
</dbReference>
<dbReference type="Proteomes" id="UP000235162">
    <property type="component" value="Unassembled WGS sequence"/>
</dbReference>
<sequence>MQDLNVTLVQRPLAWESPEDNRRQIAKSIAEHAAQSDLIVLPEMFTTGFSMNALANAEAPGGATEQWMQALAQQYDCAITGSVAIAPVTEAEQTTVYNRMLFVTPDNCHHYDKRHLFRMAGEHKRYGEGKERVVVAWRGWRILLQVCYDLRFPVFARNQGDYDMALFVANWPDTRALHWRSLLVGRAIENQACVVGVNRIGNDANNLSYSGDSLAVKADGTLAIDMAGAEDVRTATFSGEELAEYRKRFPFAADADEFKLM</sequence>
<dbReference type="FunFam" id="3.60.110.10:FF:000004">
    <property type="entry name" value="Carbon-nitrogen hydrolase"/>
    <property type="match status" value="1"/>
</dbReference>
<organism evidence="7 8">
    <name type="scientific">Halioglobus japonicus</name>
    <dbReference type="NCBI Taxonomy" id="930805"/>
    <lineage>
        <taxon>Bacteria</taxon>
        <taxon>Pseudomonadati</taxon>
        <taxon>Pseudomonadota</taxon>
        <taxon>Gammaproteobacteria</taxon>
        <taxon>Cellvibrionales</taxon>
        <taxon>Halieaceae</taxon>
        <taxon>Halioglobus</taxon>
    </lineage>
</organism>
<dbReference type="AlphaFoldDB" id="A0AAP8MGH8"/>
<dbReference type="NCBIfam" id="NF007757">
    <property type="entry name" value="PRK10438.1"/>
    <property type="match status" value="1"/>
</dbReference>
<evidence type="ECO:0000256" key="2">
    <source>
        <dbReference type="ARBA" id="ARBA00022801"/>
    </source>
</evidence>
<dbReference type="Pfam" id="PF00795">
    <property type="entry name" value="CN_hydrolase"/>
    <property type="match status" value="1"/>
</dbReference>
<accession>A0AAP8MGH8</accession>
<evidence type="ECO:0000313" key="7">
    <source>
        <dbReference type="EMBL" id="PLW87052.1"/>
    </source>
</evidence>
<dbReference type="KEGG" id="hja:BST95_18085"/>
<protein>
    <recommendedName>
        <fullName evidence="5">Omega-amidase YafV</fullName>
        <ecNumber evidence="3">3.5.1.3</ecNumber>
    </recommendedName>
</protein>
<dbReference type="InterPro" id="IPR036526">
    <property type="entry name" value="C-N_Hydrolase_sf"/>
</dbReference>
<dbReference type="PANTHER" id="PTHR47799:SF1">
    <property type="entry name" value="OMEGA-AMIDASE YAFV"/>
    <property type="match status" value="1"/>
</dbReference>
<evidence type="ECO:0000256" key="4">
    <source>
        <dbReference type="ARBA" id="ARBA00052904"/>
    </source>
</evidence>
<dbReference type="InterPro" id="IPR001110">
    <property type="entry name" value="UPF0012_CS"/>
</dbReference>
<dbReference type="SUPFAM" id="SSF56317">
    <property type="entry name" value="Carbon-nitrogen hydrolase"/>
    <property type="match status" value="1"/>
</dbReference>
<gene>
    <name evidence="7" type="ORF">C0029_00140</name>
</gene>
<comment type="catalytic activity">
    <reaction evidence="4">
        <text>a monoamide of a dicarboxylate + H2O = a dicarboxylate + NH4(+)</text>
        <dbReference type="Rhea" id="RHEA:11716"/>
        <dbReference type="ChEBI" id="CHEBI:15377"/>
        <dbReference type="ChEBI" id="CHEBI:28938"/>
        <dbReference type="ChEBI" id="CHEBI:28965"/>
        <dbReference type="ChEBI" id="CHEBI:77450"/>
        <dbReference type="EC" id="3.5.1.3"/>
    </reaction>
</comment>
<dbReference type="EMBL" id="PKUR01000001">
    <property type="protein sequence ID" value="PLW87052.1"/>
    <property type="molecule type" value="Genomic_DNA"/>
</dbReference>
<dbReference type="InterPro" id="IPR003010">
    <property type="entry name" value="C-N_Hydrolase"/>
</dbReference>
<evidence type="ECO:0000259" key="6">
    <source>
        <dbReference type="PROSITE" id="PS50263"/>
    </source>
</evidence>
<evidence type="ECO:0000256" key="1">
    <source>
        <dbReference type="ARBA" id="ARBA00010613"/>
    </source>
</evidence>
<dbReference type="EC" id="3.5.1.3" evidence="3"/>
<evidence type="ECO:0000256" key="3">
    <source>
        <dbReference type="ARBA" id="ARBA00039118"/>
    </source>
</evidence>
<reference evidence="7 8" key="1">
    <citation type="submission" date="2018-01" db="EMBL/GenBank/DDBJ databases">
        <title>The draft genome sequence of Halioglobus japonicus S1-36.</title>
        <authorList>
            <person name="Du Z.-J."/>
            <person name="Shi M.-J."/>
        </authorList>
    </citation>
    <scope>NUCLEOTIDE SEQUENCE [LARGE SCALE GENOMIC DNA]</scope>
    <source>
        <strain evidence="7 8">S1-36</strain>
    </source>
</reference>
<keyword evidence="2" id="KW-0378">Hydrolase</keyword>
<dbReference type="CDD" id="cd07575">
    <property type="entry name" value="Xc-1258_like"/>
    <property type="match status" value="1"/>
</dbReference>
<keyword evidence="8" id="KW-1185">Reference proteome</keyword>
<comment type="similarity">
    <text evidence="1">Belongs to the carbon-nitrogen hydrolase superfamily. NIT1/NIT2 family.</text>
</comment>
<dbReference type="PROSITE" id="PS50263">
    <property type="entry name" value="CN_HYDROLASE"/>
    <property type="match status" value="1"/>
</dbReference>